<dbReference type="STRING" id="1173061.A0A0J9X9B6"/>
<dbReference type="GO" id="GO:0005739">
    <property type="term" value="C:mitochondrion"/>
    <property type="evidence" value="ECO:0007669"/>
    <property type="project" value="TreeGrafter"/>
</dbReference>
<dbReference type="InterPro" id="IPR006073">
    <property type="entry name" value="GTP-bd"/>
</dbReference>
<keyword evidence="1" id="KW-0547">Nucleotide-binding</keyword>
<dbReference type="GO" id="GO:0003924">
    <property type="term" value="F:GTPase activity"/>
    <property type="evidence" value="ECO:0007669"/>
    <property type="project" value="InterPro"/>
</dbReference>
<gene>
    <name evidence="6" type="ORF">BN980_GECA06s00472g</name>
</gene>
<dbReference type="PROSITE" id="PS51710">
    <property type="entry name" value="G_OBG"/>
    <property type="match status" value="1"/>
</dbReference>
<dbReference type="Pfam" id="PF01018">
    <property type="entry name" value="GTP1_OBG"/>
    <property type="match status" value="2"/>
</dbReference>
<dbReference type="CDD" id="cd01898">
    <property type="entry name" value="Obg"/>
    <property type="match status" value="1"/>
</dbReference>
<dbReference type="PANTHER" id="PTHR11702">
    <property type="entry name" value="DEVELOPMENTALLY REGULATED GTP-BINDING PROTEIN-RELATED"/>
    <property type="match status" value="1"/>
</dbReference>
<dbReference type="InterPro" id="IPR036726">
    <property type="entry name" value="GTP1_OBG_dom_sf"/>
</dbReference>
<evidence type="ECO:0000256" key="2">
    <source>
        <dbReference type="ARBA" id="ARBA00023134"/>
    </source>
</evidence>
<dbReference type="InterPro" id="IPR027417">
    <property type="entry name" value="P-loop_NTPase"/>
</dbReference>
<feature type="domain" description="Obg" evidence="5">
    <location>
        <begin position="138"/>
        <end position="393"/>
    </location>
</feature>
<reference evidence="6" key="1">
    <citation type="submission" date="2014-03" db="EMBL/GenBank/DDBJ databases">
        <authorList>
            <person name="Casaregola S."/>
        </authorList>
    </citation>
    <scope>NUCLEOTIDE SEQUENCE [LARGE SCALE GENOMIC DNA]</scope>
    <source>
        <strain evidence="6">CLIB 918</strain>
    </source>
</reference>
<evidence type="ECO:0000259" key="5">
    <source>
        <dbReference type="PROSITE" id="PS51883"/>
    </source>
</evidence>
<dbReference type="EMBL" id="CCBN010000006">
    <property type="protein sequence ID" value="CDO53839.1"/>
    <property type="molecule type" value="Genomic_DNA"/>
</dbReference>
<proteinExistence type="predicted"/>
<dbReference type="Gene3D" id="3.40.50.300">
    <property type="entry name" value="P-loop containing nucleotide triphosphate hydrolases"/>
    <property type="match status" value="1"/>
</dbReference>
<dbReference type="Proteomes" id="UP000242525">
    <property type="component" value="Unassembled WGS sequence"/>
</dbReference>
<dbReference type="InterPro" id="IPR031167">
    <property type="entry name" value="G_OBG"/>
</dbReference>
<dbReference type="SUPFAM" id="SSF82051">
    <property type="entry name" value="Obg GTP-binding protein N-terminal domain"/>
    <property type="match status" value="1"/>
</dbReference>
<dbReference type="InterPro" id="IPR006169">
    <property type="entry name" value="GTP1_OBG_dom"/>
</dbReference>
<evidence type="ECO:0000313" key="6">
    <source>
        <dbReference type="EMBL" id="CDO53839.1"/>
    </source>
</evidence>
<feature type="domain" description="OBG-type G" evidence="4">
    <location>
        <begin position="394"/>
        <end position="588"/>
    </location>
</feature>
<protein>
    <submittedName>
        <fullName evidence="6">Similar to Saccharomyces cerevisiae YHR168W MTG2 Putative GTPase member of the Obg family</fullName>
    </submittedName>
</protein>
<sequence length="590" mass="65849">MVFSIRRTLIRQARTPIRSCIPPLRAFTASALRSRQHHREFDENGPYARQHRLEKEHEEALAEEDAEEFDEFENEFHEEPEPPVYETLEQLSNSGRVDPPLLPVRPIHYKLPYNVDSYRQRQRVWEGNDDTDPSSSTALFTDIKIIRLGSGKGGDGKVSFFRDSGRSRGPPDGGDGGYGGSVYIQAVADETSLHKLRYHYRAEDGRPGAMASLNGRAGKDTLLQVPVGTVVKWIPDPKESFAEWKEKKLERTAEGQSANLRELDVRVDVVTDEFDRDMPLGIKLPRNSYADGEGWIFRDKNETYHTERDYFNELRDRVRGHDRGLRRQEENEDYFPIEGVDLSRPGPPLLLLRGGRGGLGNTHFHTQLIRNPRFSKRGRAGLEAYFLLELKLLADLGLVGLPNAGKSTLLRAVSRARPRVGHWEFTTLRPTVGTISLGLARPSFTVADIPGIIRGARAENKGMGLDFLRHVERSGGLVFVISLEQKDAAAAAAAVDAEIDPNAELPSTAGTGSVVGDLELLIEELGPKRMSDKRVLVVGTKADLPGAEDNFRLLKAYCDERGWTCIPCCAQRKENVESVIELMGHTAGKA</sequence>
<organism evidence="6 7">
    <name type="scientific">Geotrichum candidum</name>
    <name type="common">Oospora lactis</name>
    <name type="synonym">Dipodascus geotrichum</name>
    <dbReference type="NCBI Taxonomy" id="1173061"/>
    <lineage>
        <taxon>Eukaryota</taxon>
        <taxon>Fungi</taxon>
        <taxon>Dikarya</taxon>
        <taxon>Ascomycota</taxon>
        <taxon>Saccharomycotina</taxon>
        <taxon>Dipodascomycetes</taxon>
        <taxon>Dipodascales</taxon>
        <taxon>Dipodascaceae</taxon>
        <taxon>Geotrichum</taxon>
    </lineage>
</organism>
<keyword evidence="2" id="KW-0342">GTP-binding</keyword>
<name>A0A0J9X9B6_GEOCN</name>
<dbReference type="PROSITE" id="PS51883">
    <property type="entry name" value="OBG"/>
    <property type="match status" value="1"/>
</dbReference>
<dbReference type="GO" id="GO:0042254">
    <property type="term" value="P:ribosome biogenesis"/>
    <property type="evidence" value="ECO:0007669"/>
    <property type="project" value="UniProtKB-UniRule"/>
</dbReference>
<dbReference type="PRINTS" id="PR00326">
    <property type="entry name" value="GTP1OBG"/>
</dbReference>
<dbReference type="GO" id="GO:0005525">
    <property type="term" value="F:GTP binding"/>
    <property type="evidence" value="ECO:0007669"/>
    <property type="project" value="UniProtKB-KW"/>
</dbReference>
<feature type="region of interest" description="Disordered" evidence="3">
    <location>
        <begin position="37"/>
        <end position="59"/>
    </location>
</feature>
<evidence type="ECO:0000256" key="1">
    <source>
        <dbReference type="ARBA" id="ARBA00022741"/>
    </source>
</evidence>
<dbReference type="Pfam" id="PF01926">
    <property type="entry name" value="MMR_HSR1"/>
    <property type="match status" value="1"/>
</dbReference>
<dbReference type="SUPFAM" id="SSF52540">
    <property type="entry name" value="P-loop containing nucleoside triphosphate hydrolases"/>
    <property type="match status" value="1"/>
</dbReference>
<comment type="caution">
    <text evidence="6">The sequence shown here is derived from an EMBL/GenBank/DDBJ whole genome shotgun (WGS) entry which is preliminary data.</text>
</comment>
<dbReference type="InterPro" id="IPR045086">
    <property type="entry name" value="OBG_GTPase"/>
</dbReference>
<evidence type="ECO:0000313" key="7">
    <source>
        <dbReference type="Proteomes" id="UP000242525"/>
    </source>
</evidence>
<dbReference type="Gene3D" id="2.70.210.12">
    <property type="entry name" value="GTP1/OBG domain"/>
    <property type="match status" value="1"/>
</dbReference>
<dbReference type="PANTHER" id="PTHR11702:SF31">
    <property type="entry name" value="MITOCHONDRIAL RIBOSOME-ASSOCIATED GTPASE 2"/>
    <property type="match status" value="1"/>
</dbReference>
<dbReference type="AlphaFoldDB" id="A0A0J9X9B6"/>
<dbReference type="OrthoDB" id="347018at2759"/>
<evidence type="ECO:0000256" key="3">
    <source>
        <dbReference type="SAM" id="MobiDB-lite"/>
    </source>
</evidence>
<evidence type="ECO:0000259" key="4">
    <source>
        <dbReference type="PROSITE" id="PS51710"/>
    </source>
</evidence>
<keyword evidence="7" id="KW-1185">Reference proteome</keyword>
<accession>A0A0J9X9B6</accession>